<proteinExistence type="predicted"/>
<evidence type="ECO:0000256" key="1">
    <source>
        <dbReference type="SAM" id="SignalP"/>
    </source>
</evidence>
<name>A0A9P1GYR1_9PEZI</name>
<keyword evidence="1" id="KW-0732">Signal</keyword>
<feature type="signal peptide" evidence="1">
    <location>
        <begin position="1"/>
        <end position="19"/>
    </location>
</feature>
<comment type="caution">
    <text evidence="2">The sequence shown here is derived from an EMBL/GenBank/DDBJ whole genome shotgun (WGS) entry which is preliminary data.</text>
</comment>
<dbReference type="AlphaFoldDB" id="A0A9P1GYR1"/>
<accession>A0A9P1GYR1</accession>
<organism evidence="2 3">
    <name type="scientific">Parascedosporium putredinis</name>
    <dbReference type="NCBI Taxonomy" id="1442378"/>
    <lineage>
        <taxon>Eukaryota</taxon>
        <taxon>Fungi</taxon>
        <taxon>Dikarya</taxon>
        <taxon>Ascomycota</taxon>
        <taxon>Pezizomycotina</taxon>
        <taxon>Sordariomycetes</taxon>
        <taxon>Hypocreomycetidae</taxon>
        <taxon>Microascales</taxon>
        <taxon>Microascaceae</taxon>
        <taxon>Parascedosporium</taxon>
    </lineage>
</organism>
<dbReference type="EMBL" id="CALLCH030000006">
    <property type="protein sequence ID" value="CAI4212765.1"/>
    <property type="molecule type" value="Genomic_DNA"/>
</dbReference>
<feature type="chain" id="PRO_5040450475" description="Secreted protein" evidence="1">
    <location>
        <begin position="20"/>
        <end position="189"/>
    </location>
</feature>
<dbReference type="Pfam" id="PF14273">
    <property type="entry name" value="DUF4360"/>
    <property type="match status" value="1"/>
</dbReference>
<sequence>MSFLRTAFASLYLAAAASALTLSDWNSSGNSCGSVTWNGNADKPVFYFEGFDATLSAGQSANCAVHLQFASGRPGYRLVLDEVSTWGNLRLDAGGAATFFTTSFWSESAADTANDRLESATRSAFTGDVAIDATSLSLASGCVGASGAGGILNVNFRVVAEDGTVRFGPEKGSKKAAVSQHLALKWVAC</sequence>
<keyword evidence="3" id="KW-1185">Reference proteome</keyword>
<evidence type="ECO:0000313" key="2">
    <source>
        <dbReference type="EMBL" id="CAI4212765.1"/>
    </source>
</evidence>
<evidence type="ECO:0000313" key="3">
    <source>
        <dbReference type="Proteomes" id="UP000838763"/>
    </source>
</evidence>
<protein>
    <recommendedName>
        <fullName evidence="4">Secreted protein</fullName>
    </recommendedName>
</protein>
<dbReference type="InterPro" id="IPR025649">
    <property type="entry name" value="DUF4360"/>
</dbReference>
<reference evidence="2" key="1">
    <citation type="submission" date="2022-11" db="EMBL/GenBank/DDBJ databases">
        <authorList>
            <person name="Scott C."/>
            <person name="Bruce N."/>
        </authorList>
    </citation>
    <scope>NUCLEOTIDE SEQUENCE</scope>
</reference>
<gene>
    <name evidence="2" type="ORF">PPNO1_LOCUS2513</name>
</gene>
<evidence type="ECO:0008006" key="4">
    <source>
        <dbReference type="Google" id="ProtNLM"/>
    </source>
</evidence>
<dbReference type="Proteomes" id="UP000838763">
    <property type="component" value="Unassembled WGS sequence"/>
</dbReference>